<dbReference type="EMBL" id="CAUYUE010000010">
    <property type="protein sequence ID" value="CAK0784401.1"/>
    <property type="molecule type" value="Genomic_DNA"/>
</dbReference>
<name>A0AAV1ICE7_9CHLO</name>
<evidence type="ECO:0000256" key="1">
    <source>
        <dbReference type="SAM" id="Phobius"/>
    </source>
</evidence>
<feature type="transmembrane region" description="Helical" evidence="1">
    <location>
        <begin position="20"/>
        <end position="41"/>
    </location>
</feature>
<dbReference type="AlphaFoldDB" id="A0AAV1ICE7"/>
<accession>A0AAV1ICE7</accession>
<reference evidence="2 3" key="1">
    <citation type="submission" date="2023-10" db="EMBL/GenBank/DDBJ databases">
        <authorList>
            <person name="Maclean D."/>
            <person name="Macfadyen A."/>
        </authorList>
    </citation>
    <scope>NUCLEOTIDE SEQUENCE [LARGE SCALE GENOMIC DNA]</scope>
</reference>
<comment type="caution">
    <text evidence="2">The sequence shown here is derived from an EMBL/GenBank/DDBJ whole genome shotgun (WGS) entry which is preliminary data.</text>
</comment>
<feature type="transmembrane region" description="Helical" evidence="1">
    <location>
        <begin position="87"/>
        <end position="106"/>
    </location>
</feature>
<gene>
    <name evidence="2" type="ORF">CVIRNUC_007605</name>
</gene>
<sequence length="145" mass="16497">MSGVLPTHRPKHGPAKRSTAATILLWNGIGLLTFGAFCYCFPRIIEGLHPHRQGEPNVISSIQSGAAIIGFLGILYLYVGWNNMQGYMYGLLVNRIMAVPLLYFCYHFERIYLYEWLAFVAIDPLLAVVTYALHRKHTKEVTKRQ</sequence>
<evidence type="ECO:0000313" key="3">
    <source>
        <dbReference type="Proteomes" id="UP001314263"/>
    </source>
</evidence>
<proteinExistence type="predicted"/>
<dbReference type="Proteomes" id="UP001314263">
    <property type="component" value="Unassembled WGS sequence"/>
</dbReference>
<keyword evidence="1" id="KW-0812">Transmembrane</keyword>
<feature type="transmembrane region" description="Helical" evidence="1">
    <location>
        <begin position="113"/>
        <end position="133"/>
    </location>
</feature>
<organism evidence="2 3">
    <name type="scientific">Coccomyxa viridis</name>
    <dbReference type="NCBI Taxonomy" id="1274662"/>
    <lineage>
        <taxon>Eukaryota</taxon>
        <taxon>Viridiplantae</taxon>
        <taxon>Chlorophyta</taxon>
        <taxon>core chlorophytes</taxon>
        <taxon>Trebouxiophyceae</taxon>
        <taxon>Trebouxiophyceae incertae sedis</taxon>
        <taxon>Coccomyxaceae</taxon>
        <taxon>Coccomyxa</taxon>
    </lineage>
</organism>
<feature type="transmembrane region" description="Helical" evidence="1">
    <location>
        <begin position="62"/>
        <end position="81"/>
    </location>
</feature>
<keyword evidence="1" id="KW-0472">Membrane</keyword>
<keyword evidence="1" id="KW-1133">Transmembrane helix</keyword>
<protein>
    <submittedName>
        <fullName evidence="2">Uncharacterized protein</fullName>
    </submittedName>
</protein>
<evidence type="ECO:0000313" key="2">
    <source>
        <dbReference type="EMBL" id="CAK0784401.1"/>
    </source>
</evidence>
<keyword evidence="3" id="KW-1185">Reference proteome</keyword>